<keyword evidence="3" id="KW-1185">Reference proteome</keyword>
<dbReference type="SUPFAM" id="SSF52096">
    <property type="entry name" value="ClpP/crotonase"/>
    <property type="match status" value="1"/>
</dbReference>
<dbReference type="Proteomes" id="UP000199397">
    <property type="component" value="Unassembled WGS sequence"/>
</dbReference>
<dbReference type="InterPro" id="IPR005151">
    <property type="entry name" value="Tail-specific_protease"/>
</dbReference>
<protein>
    <submittedName>
        <fullName evidence="2">Peptidase family S41</fullName>
    </submittedName>
</protein>
<proteinExistence type="predicted"/>
<dbReference type="Pfam" id="PF03572">
    <property type="entry name" value="Peptidase_S41"/>
    <property type="match status" value="1"/>
</dbReference>
<dbReference type="Gene3D" id="3.90.226.10">
    <property type="entry name" value="2-enoyl-CoA Hydratase, Chain A, domain 1"/>
    <property type="match status" value="1"/>
</dbReference>
<dbReference type="InterPro" id="IPR029045">
    <property type="entry name" value="ClpP/crotonase-like_dom_sf"/>
</dbReference>
<dbReference type="GO" id="GO:0006508">
    <property type="term" value="P:proteolysis"/>
    <property type="evidence" value="ECO:0007669"/>
    <property type="project" value="InterPro"/>
</dbReference>
<dbReference type="PANTHER" id="PTHR32060">
    <property type="entry name" value="TAIL-SPECIFIC PROTEASE"/>
    <property type="match status" value="1"/>
</dbReference>
<evidence type="ECO:0000313" key="3">
    <source>
        <dbReference type="Proteomes" id="UP000199397"/>
    </source>
</evidence>
<dbReference type="GO" id="GO:0004175">
    <property type="term" value="F:endopeptidase activity"/>
    <property type="evidence" value="ECO:0007669"/>
    <property type="project" value="TreeGrafter"/>
</dbReference>
<reference evidence="2 3" key="1">
    <citation type="submission" date="2016-10" db="EMBL/GenBank/DDBJ databases">
        <authorList>
            <person name="de Groot N.N."/>
        </authorList>
    </citation>
    <scope>NUCLEOTIDE SEQUENCE [LARGE SCALE GENOMIC DNA]</scope>
    <source>
        <strain evidence="2 3">DSM 21228</strain>
    </source>
</reference>
<gene>
    <name evidence="2" type="ORF">SAMN05660964_00291</name>
</gene>
<accession>A0A1H3W4D3</accession>
<dbReference type="AlphaFoldDB" id="A0A1H3W4D3"/>
<dbReference type="STRING" id="525918.SAMN05660964_00291"/>
<dbReference type="PANTHER" id="PTHR32060:SF22">
    <property type="entry name" value="CARBOXYL-TERMINAL-PROCESSING PEPTIDASE 3, CHLOROPLASTIC"/>
    <property type="match status" value="1"/>
</dbReference>
<evidence type="ECO:0000313" key="2">
    <source>
        <dbReference type="EMBL" id="SDZ81916.1"/>
    </source>
</evidence>
<dbReference type="OrthoDB" id="3275712at2"/>
<dbReference type="RefSeq" id="WP_093064666.1">
    <property type="nucleotide sequence ID" value="NZ_FNQP01000002.1"/>
</dbReference>
<dbReference type="EMBL" id="FNQP01000002">
    <property type="protein sequence ID" value="SDZ81916.1"/>
    <property type="molecule type" value="Genomic_DNA"/>
</dbReference>
<dbReference type="GO" id="GO:0008236">
    <property type="term" value="F:serine-type peptidase activity"/>
    <property type="evidence" value="ECO:0007669"/>
    <property type="project" value="InterPro"/>
</dbReference>
<organism evidence="2 3">
    <name type="scientific">Thiothrix caldifontis</name>
    <dbReference type="NCBI Taxonomy" id="525918"/>
    <lineage>
        <taxon>Bacteria</taxon>
        <taxon>Pseudomonadati</taxon>
        <taxon>Pseudomonadota</taxon>
        <taxon>Gammaproteobacteria</taxon>
        <taxon>Thiotrichales</taxon>
        <taxon>Thiotrichaceae</taxon>
        <taxon>Thiothrix</taxon>
    </lineage>
</organism>
<name>A0A1H3W4D3_9GAMM</name>
<evidence type="ECO:0000259" key="1">
    <source>
        <dbReference type="Pfam" id="PF03572"/>
    </source>
</evidence>
<feature type="domain" description="Tail specific protease" evidence="1">
    <location>
        <begin position="340"/>
        <end position="508"/>
    </location>
</feature>
<sequence>MNQANVKRTKIIISTKRDVRLHRKNKARVGLEFLANTHPAIREHLASATDLPTFIKSADSLNLTERKQIVEQALILFNDNYVHLPFKRAMHGVNPVQKLHLLKHRLDQTIETELDHSWSFHDEMLKIFNSVRDIHTNYLLPSPFTDKFAFLPFQIEEYFENNKPHYIVTHIIQGFSHPYFKIGVEIQTWNGVPIMRAIALSADMHTGSNLAARHVHGIDGLTIRPLIVAPMPDALWVIVEYTDLDGIQRELKHNWIVATFMPDLAGIDAGSLSTSAVSIGEDLQAELTHQAKKMLFAPTAVATEKGEVLPHDTSASQTIPTLMKGILHAKSVDTSSGLFGYIRIFSFNVENPHAFISEFVRLVESLPQKGLIIDVRGNGGGHIWASEGLLQLLTPTDISPEPMQFINTALNLRICKRHQASLLGEIDLGAWIPSILQSVETGATYSSAFPITPVDFANQIGQKYYGPVVLITDARCYSATDIFAAGFQDHEIGHILGVDANTGAGGANVWRHSFLKELLETPQPSDPETPYKSLPKGADMRVAIRRSLRVGKQSGTPIEDLGIKPDSRHHMTRDDLLDGNIDLINKAGEILSSMPIHQLNVKFRNNQGTATIHVETIGLTRLDIYIDGRPIHSIDVIDGIQSLTISIPHSATLLEFAGFEDNEYVAAKMIDL</sequence>